<keyword evidence="7" id="KW-1185">Reference proteome</keyword>
<dbReference type="GO" id="GO:0000176">
    <property type="term" value="C:nuclear exosome (RNase complex)"/>
    <property type="evidence" value="ECO:0007669"/>
    <property type="project" value="TreeGrafter"/>
</dbReference>
<dbReference type="InterPro" id="IPR012340">
    <property type="entry name" value="NA-bd_OB-fold"/>
</dbReference>
<dbReference type="EMBL" id="ML014183">
    <property type="protein sequence ID" value="RKP01148.1"/>
    <property type="molecule type" value="Genomic_DNA"/>
</dbReference>
<dbReference type="Pfam" id="PF14382">
    <property type="entry name" value="ECR1_N"/>
    <property type="match status" value="1"/>
</dbReference>
<dbReference type="SUPFAM" id="SSF50249">
    <property type="entry name" value="Nucleic acid-binding proteins"/>
    <property type="match status" value="1"/>
</dbReference>
<proteinExistence type="predicted"/>
<evidence type="ECO:0008006" key="8">
    <source>
        <dbReference type="Google" id="ProtNLM"/>
    </source>
</evidence>
<evidence type="ECO:0000259" key="5">
    <source>
        <dbReference type="Pfam" id="PF14382"/>
    </source>
</evidence>
<evidence type="ECO:0000256" key="2">
    <source>
        <dbReference type="ARBA" id="ARBA00022490"/>
    </source>
</evidence>
<reference evidence="7" key="1">
    <citation type="journal article" date="2018" name="Nat. Microbiol.">
        <title>Leveraging single-cell genomics to expand the fungal tree of life.</title>
        <authorList>
            <person name="Ahrendt S.R."/>
            <person name="Quandt C.A."/>
            <person name="Ciobanu D."/>
            <person name="Clum A."/>
            <person name="Salamov A."/>
            <person name="Andreopoulos B."/>
            <person name="Cheng J.F."/>
            <person name="Woyke T."/>
            <person name="Pelin A."/>
            <person name="Henrissat B."/>
            <person name="Reynolds N.K."/>
            <person name="Benny G.L."/>
            <person name="Smith M.E."/>
            <person name="James T.Y."/>
            <person name="Grigoriev I.V."/>
        </authorList>
    </citation>
    <scope>NUCLEOTIDE SEQUENCE [LARGE SCALE GENOMIC DNA]</scope>
    <source>
        <strain evidence="7">ATCC 52028</strain>
    </source>
</reference>
<evidence type="ECO:0000256" key="3">
    <source>
        <dbReference type="ARBA" id="ARBA00022835"/>
    </source>
</evidence>
<organism evidence="6 7">
    <name type="scientific">Caulochytrium protostelioides</name>
    <dbReference type="NCBI Taxonomy" id="1555241"/>
    <lineage>
        <taxon>Eukaryota</taxon>
        <taxon>Fungi</taxon>
        <taxon>Fungi incertae sedis</taxon>
        <taxon>Chytridiomycota</taxon>
        <taxon>Chytridiomycota incertae sedis</taxon>
        <taxon>Chytridiomycetes</taxon>
        <taxon>Caulochytriales</taxon>
        <taxon>Caulochytriaceae</taxon>
        <taxon>Caulochytrium</taxon>
    </lineage>
</organism>
<dbReference type="Proteomes" id="UP000274922">
    <property type="component" value="Unassembled WGS sequence"/>
</dbReference>
<feature type="domain" description="Exosome complex component N-terminal" evidence="5">
    <location>
        <begin position="1"/>
        <end position="35"/>
    </location>
</feature>
<dbReference type="GO" id="GO:0003723">
    <property type="term" value="F:RNA binding"/>
    <property type="evidence" value="ECO:0007669"/>
    <property type="project" value="InterPro"/>
</dbReference>
<name>A0A4P9X7F5_9FUNG</name>
<keyword evidence="2" id="KW-0963">Cytoplasm</keyword>
<evidence type="ECO:0000313" key="6">
    <source>
        <dbReference type="EMBL" id="RKP01148.1"/>
    </source>
</evidence>
<dbReference type="Pfam" id="PF10447">
    <property type="entry name" value="EXOSC1"/>
    <property type="match status" value="1"/>
</dbReference>
<dbReference type="SUPFAM" id="SSF110324">
    <property type="entry name" value="Ribosomal L27 protein-like"/>
    <property type="match status" value="1"/>
</dbReference>
<dbReference type="InterPro" id="IPR039771">
    <property type="entry name" value="Csl4"/>
</dbReference>
<accession>A0A4P9X7F5</accession>
<dbReference type="Gene3D" id="2.40.50.100">
    <property type="match status" value="1"/>
</dbReference>
<protein>
    <recommendedName>
        <fullName evidence="8">Exosome complex component CSL4 C-terminal domain-containing protein</fullName>
    </recommendedName>
</protein>
<dbReference type="InterPro" id="IPR019495">
    <property type="entry name" value="EXOSC1_C"/>
</dbReference>
<dbReference type="PANTHER" id="PTHR12686:SF8">
    <property type="entry name" value="EXOSOME COMPLEX COMPONENT CSL4"/>
    <property type="match status" value="1"/>
</dbReference>
<evidence type="ECO:0000259" key="4">
    <source>
        <dbReference type="Pfam" id="PF10447"/>
    </source>
</evidence>
<dbReference type="OrthoDB" id="440760at2759"/>
<dbReference type="AlphaFoldDB" id="A0A4P9X7F5"/>
<dbReference type="GO" id="GO:0005737">
    <property type="term" value="C:cytoplasm"/>
    <property type="evidence" value="ECO:0007669"/>
    <property type="project" value="TreeGrafter"/>
</dbReference>
<dbReference type="GO" id="GO:0005730">
    <property type="term" value="C:nucleolus"/>
    <property type="evidence" value="ECO:0007669"/>
    <property type="project" value="UniProtKB-SubCell"/>
</dbReference>
<evidence type="ECO:0000313" key="7">
    <source>
        <dbReference type="Proteomes" id="UP000274922"/>
    </source>
</evidence>
<dbReference type="GO" id="GO:0006396">
    <property type="term" value="P:RNA processing"/>
    <property type="evidence" value="ECO:0007669"/>
    <property type="project" value="InterPro"/>
</dbReference>
<sequence length="194" mass="20621">MVVPGHRLGLASQLLAGPGTYIEHGYVLAAVAGQKQLAAPTPASQGRRAVRVQRHKQAPPVPRMHSVVLAKVLRVTPRVATVAIQVVDGAPCPDPGAVGEFMGHIRAQDVRATDRDSVVMYDCFAPGDLVRCTVVSLGDVRNYFLSCARNGLGVILAKSAAAPDTLLVPISWTQMRCPKTGTIELRKVAQPSET</sequence>
<evidence type="ECO:0000256" key="1">
    <source>
        <dbReference type="ARBA" id="ARBA00004604"/>
    </source>
</evidence>
<dbReference type="STRING" id="1555241.A0A4P9X7F5"/>
<comment type="subcellular location">
    <subcellularLocation>
        <location evidence="1">Nucleus</location>
        <location evidence="1">Nucleolus</location>
    </subcellularLocation>
</comment>
<keyword evidence="3" id="KW-0271">Exosome</keyword>
<dbReference type="Gene3D" id="2.40.50.140">
    <property type="entry name" value="Nucleic acid-binding proteins"/>
    <property type="match status" value="1"/>
</dbReference>
<gene>
    <name evidence="6" type="ORF">CXG81DRAFT_29817</name>
</gene>
<dbReference type="InterPro" id="IPR025721">
    <property type="entry name" value="Exosome_cplx_N_dom"/>
</dbReference>
<feature type="domain" description="Exosome complex component CSL4 C-terminal" evidence="4">
    <location>
        <begin position="100"/>
        <end position="137"/>
    </location>
</feature>
<dbReference type="PANTHER" id="PTHR12686">
    <property type="entry name" value="3'-5' EXORIBONUCLEASE CSL4-RELATED"/>
    <property type="match status" value="1"/>
</dbReference>